<dbReference type="EMBL" id="MGDD01000163">
    <property type="protein sequence ID" value="OGL45736.1"/>
    <property type="molecule type" value="Genomic_DNA"/>
</dbReference>
<sequence length="60" mass="6461">MMKLNLVPSQPAGGLGRGIEEISNSVSTPHAFPPFNSPCERGENKIHTGMLYSNLTGTIY</sequence>
<name>A0A1F7RVZ7_9BACT</name>
<gene>
    <name evidence="1" type="ORF">A2161_12095</name>
</gene>
<evidence type="ECO:0000313" key="2">
    <source>
        <dbReference type="Proteomes" id="UP000179266"/>
    </source>
</evidence>
<dbReference type="Proteomes" id="UP000179266">
    <property type="component" value="Unassembled WGS sequence"/>
</dbReference>
<reference evidence="1 2" key="1">
    <citation type="journal article" date="2016" name="Nat. Commun.">
        <title>Thousands of microbial genomes shed light on interconnected biogeochemical processes in an aquifer system.</title>
        <authorList>
            <person name="Anantharaman K."/>
            <person name="Brown C.T."/>
            <person name="Hug L.A."/>
            <person name="Sharon I."/>
            <person name="Castelle C.J."/>
            <person name="Probst A.J."/>
            <person name="Thomas B.C."/>
            <person name="Singh A."/>
            <person name="Wilkins M.J."/>
            <person name="Karaoz U."/>
            <person name="Brodie E.L."/>
            <person name="Williams K.H."/>
            <person name="Hubbard S.S."/>
            <person name="Banfield J.F."/>
        </authorList>
    </citation>
    <scope>NUCLEOTIDE SEQUENCE [LARGE SCALE GENOMIC DNA]</scope>
</reference>
<accession>A0A1F7RVZ7</accession>
<organism evidence="1 2">
    <name type="scientific">Candidatus Schekmanbacteria bacterium RBG_13_48_7</name>
    <dbReference type="NCBI Taxonomy" id="1817878"/>
    <lineage>
        <taxon>Bacteria</taxon>
        <taxon>Candidatus Schekmaniibacteriota</taxon>
    </lineage>
</organism>
<protein>
    <submittedName>
        <fullName evidence="1">Uncharacterized protein</fullName>
    </submittedName>
</protein>
<comment type="caution">
    <text evidence="1">The sequence shown here is derived from an EMBL/GenBank/DDBJ whole genome shotgun (WGS) entry which is preliminary data.</text>
</comment>
<dbReference type="AlphaFoldDB" id="A0A1F7RVZ7"/>
<proteinExistence type="predicted"/>
<evidence type="ECO:0000313" key="1">
    <source>
        <dbReference type="EMBL" id="OGL45736.1"/>
    </source>
</evidence>